<sequence length="581" mass="67638">MQLIKLSANQKSFHTIDFKTNKVNIICGSKSEPEDTATDKTFNGVGKSLTQRIINFCLGSSRIPTFEEKLPDWEFTLEFQIGTEKHVIRRGTNKQTKVIFNSKEITVTKYNKILGDLLFHNTEGMGELSHRALINRFLRVDKKSCQEWDEYDHDKTAYTRLLRIGHLLGLDFKVIEQKKELRSESEKIKGDLERLEKDEVFKKYFSQEEDIEIEIDDYRERVIQLGANLKKVKIAEDYRDVEREANRLSELKHTNNNRKILIENKINTISKALKIKTGVSSDTVSKMYKKASVEVPEMVKKTLSDVTKFHEHIITGRLKRLLNEKDSLRSELVSMESELRENDTQLNEKMKYLSAHGAMDEYGALRDQLEDLKSHLDRLKIFKKIIEEYESKLLSKKTELDEQNKYARQYLQEYAPIREENNAMFRSFSKGFYPEYTAGISVKGNFGENQTQFDIDATIDYDDSDGIGEIKIICFDLTVLIKAHNHSVHFLFHDSRLFSDVDPRQIVTLLKLMDELCQKYGVQYIMTVNQNTLDSIESGRYLTAQEYKEYVTDNVILTLTDESEKTKLLGENVKINLDKKK</sequence>
<dbReference type="Proteomes" id="UP000218327">
    <property type="component" value="Unassembled WGS sequence"/>
</dbReference>
<evidence type="ECO:0000313" key="4">
    <source>
        <dbReference type="Proteomes" id="UP000218327"/>
    </source>
</evidence>
<dbReference type="Pfam" id="PF10088">
    <property type="entry name" value="DUF2326"/>
    <property type="match status" value="1"/>
</dbReference>
<proteinExistence type="predicted"/>
<keyword evidence="1" id="KW-0175">Coiled coil</keyword>
<dbReference type="EMBL" id="NVVJ01000068">
    <property type="protein sequence ID" value="PCJ22008.1"/>
    <property type="molecule type" value="Genomic_DNA"/>
</dbReference>
<evidence type="ECO:0000313" key="3">
    <source>
        <dbReference type="EMBL" id="PCJ22008.1"/>
    </source>
</evidence>
<organism evidence="3 4">
    <name type="scientific">SAR86 cluster bacterium</name>
    <dbReference type="NCBI Taxonomy" id="2030880"/>
    <lineage>
        <taxon>Bacteria</taxon>
        <taxon>Pseudomonadati</taxon>
        <taxon>Pseudomonadota</taxon>
        <taxon>Gammaproteobacteria</taxon>
        <taxon>SAR86 cluster</taxon>
    </lineage>
</organism>
<dbReference type="InterPro" id="IPR018760">
    <property type="entry name" value="DUF2326"/>
</dbReference>
<dbReference type="AlphaFoldDB" id="A0A2A5ATD0"/>
<feature type="coiled-coil region" evidence="1">
    <location>
        <begin position="372"/>
        <end position="406"/>
    </location>
</feature>
<protein>
    <recommendedName>
        <fullName evidence="2">DUF2326 domain-containing protein</fullName>
    </recommendedName>
</protein>
<evidence type="ECO:0000259" key="2">
    <source>
        <dbReference type="Pfam" id="PF10088"/>
    </source>
</evidence>
<feature type="domain" description="DUF2326" evidence="2">
    <location>
        <begin position="430"/>
        <end position="570"/>
    </location>
</feature>
<accession>A0A2A5ATD0</accession>
<gene>
    <name evidence="3" type="ORF">COA96_15010</name>
</gene>
<comment type="caution">
    <text evidence="3">The sequence shown here is derived from an EMBL/GenBank/DDBJ whole genome shotgun (WGS) entry which is preliminary data.</text>
</comment>
<reference evidence="4" key="1">
    <citation type="submission" date="2017-08" db="EMBL/GenBank/DDBJ databases">
        <title>A dynamic microbial community with high functional redundancy inhabits the cold, oxic subseafloor aquifer.</title>
        <authorList>
            <person name="Tully B.J."/>
            <person name="Wheat C.G."/>
            <person name="Glazer B.T."/>
            <person name="Huber J.A."/>
        </authorList>
    </citation>
    <scope>NUCLEOTIDE SEQUENCE [LARGE SCALE GENOMIC DNA]</scope>
</reference>
<feature type="coiled-coil region" evidence="1">
    <location>
        <begin position="318"/>
        <end position="345"/>
    </location>
</feature>
<name>A0A2A5ATD0_9GAMM</name>
<evidence type="ECO:0000256" key="1">
    <source>
        <dbReference type="SAM" id="Coils"/>
    </source>
</evidence>